<protein>
    <submittedName>
        <fullName evidence="1">Uncharacterized protein</fullName>
    </submittedName>
</protein>
<dbReference type="Proteomes" id="UP000053051">
    <property type="component" value="Unassembled WGS sequence"/>
</dbReference>
<gene>
    <name evidence="1" type="ORF">RINTHH_3820</name>
</gene>
<dbReference type="EMBL" id="CAIY01000020">
    <property type="protein sequence ID" value="CCH66537.1"/>
    <property type="molecule type" value="Genomic_DNA"/>
</dbReference>
<name>M1WXV8_9NOST</name>
<sequence>MDIGSLFKAGQIIFIILLLLPDPSEHFDKQLKFATIRFSTYPTREFGDIQKYQFNLE</sequence>
<dbReference type="AlphaFoldDB" id="M1WXV8"/>
<evidence type="ECO:0000313" key="1">
    <source>
        <dbReference type="EMBL" id="CCH66537.1"/>
    </source>
</evidence>
<keyword evidence="2" id="KW-1185">Reference proteome</keyword>
<accession>M1WXV8</accession>
<evidence type="ECO:0000313" key="2">
    <source>
        <dbReference type="Proteomes" id="UP000053051"/>
    </source>
</evidence>
<reference evidence="2" key="2">
    <citation type="submission" date="2016-01" db="EMBL/GenBank/DDBJ databases">
        <title>Diatom-associated endosymboitic cyanobacterium lacks core nitrogen metabolism enzymes.</title>
        <authorList>
            <person name="Hilton J.A."/>
            <person name="Foster R.A."/>
            <person name="Tripp H.J."/>
            <person name="Carter B.J."/>
            <person name="Zehr J.P."/>
            <person name="Villareal T.A."/>
        </authorList>
    </citation>
    <scope>NUCLEOTIDE SEQUENCE [LARGE SCALE GENOMIC DNA]</scope>
    <source>
        <strain evidence="2">HH01</strain>
    </source>
</reference>
<proteinExistence type="predicted"/>
<organism evidence="1 2">
    <name type="scientific">Richelia intracellularis HH01</name>
    <dbReference type="NCBI Taxonomy" id="1165094"/>
    <lineage>
        <taxon>Bacteria</taxon>
        <taxon>Bacillati</taxon>
        <taxon>Cyanobacteriota</taxon>
        <taxon>Cyanophyceae</taxon>
        <taxon>Nostocales</taxon>
        <taxon>Nostocaceae</taxon>
        <taxon>Richelia</taxon>
    </lineage>
</organism>
<comment type="caution">
    <text evidence="1">The sequence shown here is derived from an EMBL/GenBank/DDBJ whole genome shotgun (WGS) entry which is preliminary data.</text>
</comment>
<reference evidence="1 2" key="1">
    <citation type="submission" date="2012-05" db="EMBL/GenBank/DDBJ databases">
        <authorList>
            <person name="Hilton J."/>
        </authorList>
    </citation>
    <scope>NUCLEOTIDE SEQUENCE [LARGE SCALE GENOMIC DNA]</scope>
    <source>
        <strain evidence="1 2">HH01</strain>
    </source>
</reference>